<dbReference type="EMBL" id="RJUL01000003">
    <property type="protein sequence ID" value="ROQ28847.1"/>
    <property type="molecule type" value="Genomic_DNA"/>
</dbReference>
<evidence type="ECO:0000256" key="1">
    <source>
        <dbReference type="SAM" id="MobiDB-lite"/>
    </source>
</evidence>
<organism evidence="2 3">
    <name type="scientific">Gallaecimonas pentaromativorans</name>
    <dbReference type="NCBI Taxonomy" id="584787"/>
    <lineage>
        <taxon>Bacteria</taxon>
        <taxon>Pseudomonadati</taxon>
        <taxon>Pseudomonadota</taxon>
        <taxon>Gammaproteobacteria</taxon>
        <taxon>Enterobacterales</taxon>
        <taxon>Gallaecimonadaceae</taxon>
        <taxon>Gallaecimonas</taxon>
    </lineage>
</organism>
<protein>
    <submittedName>
        <fullName evidence="2">Uncharacterized protein</fullName>
    </submittedName>
</protein>
<name>A0A3N1PPL2_9GAMM</name>
<dbReference type="CDD" id="cd20733">
    <property type="entry name" value="PoNe_PAAR-like"/>
    <property type="match status" value="1"/>
</dbReference>
<dbReference type="STRING" id="584787.GCA_001247655_02383"/>
<sequence length="295" mass="32413">MPKWEVTATTTYGTTYALVDSTSPDVSDPINVEKDHSFLEHFSSQDQEKLGQAWLKNNSGNIQPGNANEAFNKFKDSVKNGTILATITNSELDSAAISSSGSSGFSENIGTDTTVVKEKPRENTQKESKNTPQSTPKILRPSDFSDQFDSSNHRNAAAGEYNAHQLMLDNGFIPIGNTNGEYRAGISGIDGVYENLHPKPDYAIVEAKYNTAKLGETNDGKQMSDRWITADSSKRLKDAGLDESEVRKIEKGLRRNKGDVEKYLIRNKKDGSLRLSKLDSNGNIIKSSKVNGDKK</sequence>
<evidence type="ECO:0000313" key="3">
    <source>
        <dbReference type="Proteomes" id="UP000268033"/>
    </source>
</evidence>
<accession>A0A3N1PPL2</accession>
<gene>
    <name evidence="2" type="ORF">EDC28_103444</name>
</gene>
<keyword evidence="3" id="KW-1185">Reference proteome</keyword>
<dbReference type="Proteomes" id="UP000268033">
    <property type="component" value="Unassembled WGS sequence"/>
</dbReference>
<evidence type="ECO:0000313" key="2">
    <source>
        <dbReference type="EMBL" id="ROQ28847.1"/>
    </source>
</evidence>
<dbReference type="AlphaFoldDB" id="A0A3N1PPL2"/>
<proteinExistence type="predicted"/>
<comment type="caution">
    <text evidence="2">The sequence shown here is derived from an EMBL/GenBank/DDBJ whole genome shotgun (WGS) entry which is preliminary data.</text>
</comment>
<dbReference type="RefSeq" id="WP_148049815.1">
    <property type="nucleotide sequence ID" value="NZ_RJUL01000003.1"/>
</dbReference>
<reference evidence="2 3" key="1">
    <citation type="submission" date="2018-11" db="EMBL/GenBank/DDBJ databases">
        <title>Genomic Encyclopedia of Type Strains, Phase IV (KMG-IV): sequencing the most valuable type-strain genomes for metagenomic binning, comparative biology and taxonomic classification.</title>
        <authorList>
            <person name="Goeker M."/>
        </authorList>
    </citation>
    <scope>NUCLEOTIDE SEQUENCE [LARGE SCALE GENOMIC DNA]</scope>
    <source>
        <strain evidence="2 3">DSM 21945</strain>
    </source>
</reference>
<feature type="compositionally biased region" description="Low complexity" evidence="1">
    <location>
        <begin position="95"/>
        <end position="109"/>
    </location>
</feature>
<feature type="region of interest" description="Disordered" evidence="1">
    <location>
        <begin position="95"/>
        <end position="152"/>
    </location>
</feature>
<feature type="compositionally biased region" description="Basic and acidic residues" evidence="1">
    <location>
        <begin position="115"/>
        <end position="129"/>
    </location>
</feature>